<comment type="caution">
    <text evidence="1">The sequence shown here is derived from an EMBL/GenBank/DDBJ whole genome shotgun (WGS) entry which is preliminary data.</text>
</comment>
<evidence type="ECO:0000313" key="1">
    <source>
        <dbReference type="EMBL" id="KAG6964647.1"/>
    </source>
</evidence>
<name>A0A8J5IV97_9STRA</name>
<protein>
    <submittedName>
        <fullName evidence="1">Uncharacterized protein</fullName>
    </submittedName>
</protein>
<proteinExistence type="predicted"/>
<keyword evidence="2" id="KW-1185">Reference proteome</keyword>
<accession>A0A8J5IV97</accession>
<sequence>MHMNTGESRSKSFQQRKAIRKASECFAGAHRVYISIQKCLASDVMLLDTGATPMAPRPSQPSYPATNLKTFVGSGGLIDYRFVDSVNHTCLTACYHTFDGTASTEILPGRDNSLDAFLDAHIERHIAMQEVEICDEDARDHVKEGILKEREYRAQVVIPRLGIRIGNR</sequence>
<reference evidence="1" key="1">
    <citation type="submission" date="2021-01" db="EMBL/GenBank/DDBJ databases">
        <title>Phytophthora aleatoria, a newly-described species from Pinus radiata is distinct from Phytophthora cactorum isolates based on comparative genomics.</title>
        <authorList>
            <person name="Mcdougal R."/>
            <person name="Panda P."/>
            <person name="Williams N."/>
            <person name="Studholme D.J."/>
        </authorList>
    </citation>
    <scope>NUCLEOTIDE SEQUENCE</scope>
    <source>
        <strain evidence="1">NZFS 4037</strain>
    </source>
</reference>
<dbReference type="Proteomes" id="UP000709295">
    <property type="component" value="Unassembled WGS sequence"/>
</dbReference>
<evidence type="ECO:0000313" key="2">
    <source>
        <dbReference type="Proteomes" id="UP000709295"/>
    </source>
</evidence>
<dbReference type="EMBL" id="JAENGY010000371">
    <property type="protein sequence ID" value="KAG6964647.1"/>
    <property type="molecule type" value="Genomic_DNA"/>
</dbReference>
<gene>
    <name evidence="1" type="ORF">JG688_00007618</name>
</gene>
<dbReference type="AlphaFoldDB" id="A0A8J5IV97"/>
<organism evidence="1 2">
    <name type="scientific">Phytophthora aleatoria</name>
    <dbReference type="NCBI Taxonomy" id="2496075"/>
    <lineage>
        <taxon>Eukaryota</taxon>
        <taxon>Sar</taxon>
        <taxon>Stramenopiles</taxon>
        <taxon>Oomycota</taxon>
        <taxon>Peronosporomycetes</taxon>
        <taxon>Peronosporales</taxon>
        <taxon>Peronosporaceae</taxon>
        <taxon>Phytophthora</taxon>
    </lineage>
</organism>